<dbReference type="InterPro" id="IPR036388">
    <property type="entry name" value="WH-like_DNA-bd_sf"/>
</dbReference>
<dbReference type="Pfam" id="PF13412">
    <property type="entry name" value="HTH_24"/>
    <property type="match status" value="1"/>
</dbReference>
<dbReference type="SUPFAM" id="SSF46785">
    <property type="entry name" value="Winged helix' DNA-binding domain"/>
    <property type="match status" value="1"/>
</dbReference>
<reference evidence="2 3" key="1">
    <citation type="submission" date="2019-02" db="EMBL/GenBank/DDBJ databases">
        <title>Halieaceae_genomes.</title>
        <authorList>
            <person name="Li S.-H."/>
        </authorList>
    </citation>
    <scope>NUCLEOTIDE SEQUENCE [LARGE SCALE GENOMIC DNA]</scope>
    <source>
        <strain evidence="2 3">JH123</strain>
    </source>
</reference>
<proteinExistence type="predicted"/>
<accession>A0ABY6Q5Y2</accession>
<name>A0ABY6Q5Y2_9GAMM</name>
<dbReference type="EMBL" id="CP036501">
    <property type="protein sequence ID" value="UZP74301.1"/>
    <property type="molecule type" value="Genomic_DNA"/>
</dbReference>
<dbReference type="InterPro" id="IPR026433">
    <property type="entry name" value="MarR_EPS"/>
</dbReference>
<dbReference type="NCBIfam" id="TIGR04176">
    <property type="entry name" value="MarR_EPS"/>
    <property type="match status" value="1"/>
</dbReference>
<protein>
    <submittedName>
        <fullName evidence="2">MarR family EPS-associated transcriptional regulator</fullName>
    </submittedName>
</protein>
<keyword evidence="3" id="KW-1185">Reference proteome</keyword>
<dbReference type="Proteomes" id="UP001317963">
    <property type="component" value="Chromosome"/>
</dbReference>
<dbReference type="Gene3D" id="1.10.10.10">
    <property type="entry name" value="Winged helix-like DNA-binding domain superfamily/Winged helix DNA-binding domain"/>
    <property type="match status" value="1"/>
</dbReference>
<dbReference type="RefSeq" id="WP_279243115.1">
    <property type="nucleotide sequence ID" value="NZ_CP036501.1"/>
</dbReference>
<evidence type="ECO:0000256" key="1">
    <source>
        <dbReference type="SAM" id="Coils"/>
    </source>
</evidence>
<dbReference type="InterPro" id="IPR036390">
    <property type="entry name" value="WH_DNA-bd_sf"/>
</dbReference>
<organism evidence="2 3">
    <name type="scientific">Candidatus Paraluminiphilus aquimaris</name>
    <dbReference type="NCBI Taxonomy" id="2518994"/>
    <lineage>
        <taxon>Bacteria</taxon>
        <taxon>Pseudomonadati</taxon>
        <taxon>Pseudomonadota</taxon>
        <taxon>Gammaproteobacteria</taxon>
        <taxon>Cellvibrionales</taxon>
        <taxon>Halieaceae</taxon>
        <taxon>Candidatus Paraluminiphilus</taxon>
    </lineage>
</organism>
<evidence type="ECO:0000313" key="2">
    <source>
        <dbReference type="EMBL" id="UZP74301.1"/>
    </source>
</evidence>
<feature type="coiled-coil region" evidence="1">
    <location>
        <begin position="93"/>
        <end position="120"/>
    </location>
</feature>
<keyword evidence="1" id="KW-0175">Coiled coil</keyword>
<evidence type="ECO:0000313" key="3">
    <source>
        <dbReference type="Proteomes" id="UP001317963"/>
    </source>
</evidence>
<sequence>MNSDYQQSTKINREKLRLEVMRVVEANPEKSQREIARELGVSLGGVNYAMKALVERGLVKAKNFGRSDNKLGYVYVLTPQGIKQKSELAASFLSRKLEEYELLRQEIEVLRREIVDEEEAGS</sequence>
<gene>
    <name evidence="2" type="ORF">E0F26_05870</name>
</gene>